<feature type="domain" description="Alpha-L-rhamnosidase six-hairpin glycosidase" evidence="7">
    <location>
        <begin position="325"/>
        <end position="660"/>
    </location>
</feature>
<dbReference type="AlphaFoldDB" id="A0A1K1PZ87"/>
<keyword evidence="4" id="KW-0732">Signal</keyword>
<dbReference type="PANTHER" id="PTHR33307:SF6">
    <property type="entry name" value="ALPHA-RHAMNOSIDASE (EUROFUNG)-RELATED"/>
    <property type="match status" value="1"/>
</dbReference>
<dbReference type="EMBL" id="CP140154">
    <property type="protein sequence ID" value="WQG92968.1"/>
    <property type="molecule type" value="Genomic_DNA"/>
</dbReference>
<feature type="chain" id="PRO_5012792180" description="alpha-L-rhamnosidase" evidence="4">
    <location>
        <begin position="20"/>
        <end position="739"/>
    </location>
</feature>
<dbReference type="InterPro" id="IPR016007">
    <property type="entry name" value="Alpha_rhamnosid"/>
</dbReference>
<keyword evidence="3 10" id="KW-0378">Hydrolase</keyword>
<dbReference type="Pfam" id="PF17390">
    <property type="entry name" value="Bac_rhamnosid_C"/>
    <property type="match status" value="1"/>
</dbReference>
<proteinExistence type="predicted"/>
<evidence type="ECO:0000259" key="6">
    <source>
        <dbReference type="Pfam" id="PF08531"/>
    </source>
</evidence>
<dbReference type="PANTHER" id="PTHR33307">
    <property type="entry name" value="ALPHA-RHAMNOSIDASE (EUROFUNG)"/>
    <property type="match status" value="1"/>
</dbReference>
<evidence type="ECO:0000259" key="5">
    <source>
        <dbReference type="Pfam" id="PF05592"/>
    </source>
</evidence>
<dbReference type="Pfam" id="PF17389">
    <property type="entry name" value="Bac_rhamnosid6H"/>
    <property type="match status" value="1"/>
</dbReference>
<dbReference type="RefSeq" id="WP_072360204.1">
    <property type="nucleotide sequence ID" value="NZ_CP139972.1"/>
</dbReference>
<dbReference type="InterPro" id="IPR012341">
    <property type="entry name" value="6hp_glycosidase-like_sf"/>
</dbReference>
<dbReference type="InterPro" id="IPR013737">
    <property type="entry name" value="Bac_rhamnosid_N"/>
</dbReference>
<reference evidence="10 12" key="2">
    <citation type="submission" date="2023-11" db="EMBL/GenBank/DDBJ databases">
        <title>MicrobeMod: A computational toolkit for identifying prokaryotic methylation and restriction-modification with nanopore sequencing.</title>
        <authorList>
            <person name="Crits-Christoph A."/>
            <person name="Kang S.C."/>
            <person name="Lee H."/>
            <person name="Ostrov N."/>
        </authorList>
    </citation>
    <scope>NUCLEOTIDE SEQUENCE [LARGE SCALE GENOMIC DNA]</scope>
    <source>
        <strain evidence="10 12">ATCC 23090</strain>
    </source>
</reference>
<evidence type="ECO:0000256" key="1">
    <source>
        <dbReference type="ARBA" id="ARBA00001445"/>
    </source>
</evidence>
<evidence type="ECO:0000259" key="7">
    <source>
        <dbReference type="Pfam" id="PF17389"/>
    </source>
</evidence>
<dbReference type="GO" id="GO:0005975">
    <property type="term" value="P:carbohydrate metabolic process"/>
    <property type="evidence" value="ECO:0007669"/>
    <property type="project" value="InterPro"/>
</dbReference>
<dbReference type="Gene3D" id="2.60.420.10">
    <property type="entry name" value="Maltose phosphorylase, domain 3"/>
    <property type="match status" value="1"/>
</dbReference>
<dbReference type="EMBL" id="FPIZ01000006">
    <property type="protein sequence ID" value="SFW52936.1"/>
    <property type="molecule type" value="Genomic_DNA"/>
</dbReference>
<evidence type="ECO:0000313" key="10">
    <source>
        <dbReference type="EMBL" id="WQG92968.1"/>
    </source>
</evidence>
<dbReference type="Pfam" id="PF08531">
    <property type="entry name" value="Bac_rhamnosid_N"/>
    <property type="match status" value="1"/>
</dbReference>
<reference evidence="9 11" key="1">
    <citation type="submission" date="2016-11" db="EMBL/GenBank/DDBJ databases">
        <authorList>
            <person name="Jaros S."/>
            <person name="Januszkiewicz K."/>
            <person name="Wedrychowicz H."/>
        </authorList>
    </citation>
    <scope>NUCLEOTIDE SEQUENCE [LARGE SCALE GENOMIC DNA]</scope>
    <source>
        <strain evidence="9 11">DSM 784</strain>
    </source>
</reference>
<dbReference type="InterPro" id="IPR008928">
    <property type="entry name" value="6-hairpin_glycosidase_sf"/>
</dbReference>
<dbReference type="EC" id="3.2.1.40" evidence="2"/>
<dbReference type="InterPro" id="IPR035396">
    <property type="entry name" value="Bac_rhamnosid6H"/>
</dbReference>
<dbReference type="InterPro" id="IPR008902">
    <property type="entry name" value="Rhamnosid_concanavalin"/>
</dbReference>
<feature type="domain" description="Alpha-L-rhamnosidase concanavalin-like" evidence="5">
    <location>
        <begin position="223"/>
        <end position="318"/>
    </location>
</feature>
<dbReference type="SUPFAM" id="SSF48208">
    <property type="entry name" value="Six-hairpin glycosidases"/>
    <property type="match status" value="1"/>
</dbReference>
<evidence type="ECO:0000256" key="2">
    <source>
        <dbReference type="ARBA" id="ARBA00012652"/>
    </source>
</evidence>
<dbReference type="STRING" id="1004.SAMN05661012_02395"/>
<feature type="domain" description="Alpha-L-rhamnosidase C-terminal" evidence="8">
    <location>
        <begin position="662"/>
        <end position="733"/>
    </location>
</feature>
<keyword evidence="12" id="KW-1185">Reference proteome</keyword>
<accession>A0A1K1PZ87</accession>
<comment type="catalytic activity">
    <reaction evidence="1">
        <text>Hydrolysis of terminal non-reducing alpha-L-rhamnose residues in alpha-L-rhamnosides.</text>
        <dbReference type="EC" id="3.2.1.40"/>
    </reaction>
</comment>
<protein>
    <recommendedName>
        <fullName evidence="2">alpha-L-rhamnosidase</fullName>
        <ecNumber evidence="2">3.2.1.40</ecNumber>
    </recommendedName>
</protein>
<dbReference type="PIRSF" id="PIRSF010631">
    <property type="entry name" value="A-rhamnsds"/>
    <property type="match status" value="1"/>
</dbReference>
<feature type="signal peptide" evidence="4">
    <location>
        <begin position="1"/>
        <end position="19"/>
    </location>
</feature>
<evidence type="ECO:0000313" key="12">
    <source>
        <dbReference type="Proteomes" id="UP001326715"/>
    </source>
</evidence>
<dbReference type="Gene3D" id="1.50.10.10">
    <property type="match status" value="1"/>
</dbReference>
<dbReference type="Gene3D" id="2.60.120.260">
    <property type="entry name" value="Galactose-binding domain-like"/>
    <property type="match status" value="2"/>
</dbReference>
<feature type="domain" description="Bacterial alpha-L-rhamnosidase N-terminal" evidence="6">
    <location>
        <begin position="55"/>
        <end position="212"/>
    </location>
</feature>
<dbReference type="InterPro" id="IPR035398">
    <property type="entry name" value="Bac_rhamnosid_C"/>
</dbReference>
<organism evidence="9 11">
    <name type="scientific">Chitinophaga sancti</name>
    <dbReference type="NCBI Taxonomy" id="1004"/>
    <lineage>
        <taxon>Bacteria</taxon>
        <taxon>Pseudomonadati</taxon>
        <taxon>Bacteroidota</taxon>
        <taxon>Chitinophagia</taxon>
        <taxon>Chitinophagales</taxon>
        <taxon>Chitinophagaceae</taxon>
        <taxon>Chitinophaga</taxon>
    </lineage>
</organism>
<name>A0A1K1PZ87_9BACT</name>
<evidence type="ECO:0000259" key="8">
    <source>
        <dbReference type="Pfam" id="PF17390"/>
    </source>
</evidence>
<dbReference type="Pfam" id="PF05592">
    <property type="entry name" value="Bac_rhamnosid"/>
    <property type="match status" value="1"/>
</dbReference>
<evidence type="ECO:0000313" key="11">
    <source>
        <dbReference type="Proteomes" id="UP000183788"/>
    </source>
</evidence>
<evidence type="ECO:0000256" key="4">
    <source>
        <dbReference type="SAM" id="SignalP"/>
    </source>
</evidence>
<dbReference type="OrthoDB" id="9766741at2"/>
<evidence type="ECO:0000256" key="3">
    <source>
        <dbReference type="ARBA" id="ARBA00022801"/>
    </source>
</evidence>
<dbReference type="GO" id="GO:0030596">
    <property type="term" value="F:alpha-L-rhamnosidase activity"/>
    <property type="evidence" value="ECO:0007669"/>
    <property type="project" value="UniProtKB-EC"/>
</dbReference>
<sequence length="739" mass="82317">MINKLLFCLFLLRAGTVSGQSVFQSAKWIVPGFKEDTLLRPCPVYTKNVDVRKGLHTATLYITAHGLYEANINAKKVGDAYFTPGYTRYDKRLQYQQYDVKPLLKKGGNSIAVTVGEGWYRGRFGGMMERDIYGNDAGMLFQLDLTYEDGRTVSVLSDSSWSCHTGPIRYAGLYEGELYDPRMQLLLNSPVTSADFPKDILVAGTTPPVREKEQFHPVKVWITPKGEQVIDFGQNLAGWVRCTLKGKAGDTIRLQHAEMLDKAGNFYTGNLREAAATDTYVSNGKKQTFQPHFTWHGFRYVKVEGCKVTPKDFTAIALYSDLTPAGTFSCSSNLLNRLYHNITWSFKGNSLDIPTDCPQRSERLGWTGDAQVFCRTASYLFDVSAFFGKWLLDLAAEQAPNGAIPSIVPDVYKKYRQDLRVGTAGWADAATIIPWTLYWVYGDTAVLSRQYASMRAWVDYISNVSKEGLWTANGYGDWLAPGDSTSLPYIDQCYWANSTQLLINAAKVLGRSNDVEKYTQSLQAIKAAFLKNYISPEGVAITNTQTAYVLALQFDMLPDSMKKNAAGRLAALVTKNNNHLATGFLGTPYLLHALSENGHTDLAYKVLNQETCPSWLYPVKMGATTIWEKWDAIRPDSTVQATSYNHYSYGAVGEWLYRVVAGIDAASPGYEKILIHPRPGGGIEWVNASYTCPYGKIVSNWKMEQGKFTLHVEIPAGTRATIMIPGKESMEVTAGTYDL</sequence>
<evidence type="ECO:0000313" key="9">
    <source>
        <dbReference type="EMBL" id="SFW52936.1"/>
    </source>
</evidence>
<dbReference type="Proteomes" id="UP000183788">
    <property type="component" value="Unassembled WGS sequence"/>
</dbReference>
<gene>
    <name evidence="9" type="ORF">SAMN05661012_02395</name>
    <name evidence="10" type="ORF">SR876_15715</name>
</gene>
<dbReference type="Proteomes" id="UP001326715">
    <property type="component" value="Chromosome"/>
</dbReference>